<evidence type="ECO:0000256" key="1">
    <source>
        <dbReference type="ARBA" id="ARBA00002889"/>
    </source>
</evidence>
<organism evidence="7 8">
    <name type="scientific">Smittium mucronatum</name>
    <dbReference type="NCBI Taxonomy" id="133383"/>
    <lineage>
        <taxon>Eukaryota</taxon>
        <taxon>Fungi</taxon>
        <taxon>Fungi incertae sedis</taxon>
        <taxon>Zoopagomycota</taxon>
        <taxon>Kickxellomycotina</taxon>
        <taxon>Harpellomycetes</taxon>
        <taxon>Harpellales</taxon>
        <taxon>Legeriomycetaceae</taxon>
        <taxon>Smittium</taxon>
    </lineage>
</organism>
<evidence type="ECO:0000313" key="7">
    <source>
        <dbReference type="EMBL" id="OLY79752.1"/>
    </source>
</evidence>
<dbReference type="AlphaFoldDB" id="A0A1R0GS63"/>
<comment type="subcellular location">
    <subcellularLocation>
        <location evidence="2">Nucleus</location>
        <location evidence="2">Nucleolus</location>
    </subcellularLocation>
</comment>
<dbReference type="EMBL" id="LSSL01004120">
    <property type="protein sequence ID" value="OLY79752.1"/>
    <property type="molecule type" value="Genomic_DNA"/>
</dbReference>
<evidence type="ECO:0000313" key="8">
    <source>
        <dbReference type="Proteomes" id="UP000187455"/>
    </source>
</evidence>
<reference evidence="7 8" key="1">
    <citation type="journal article" date="2016" name="Mol. Biol. Evol.">
        <title>Genome-Wide Survey of Gut Fungi (Harpellales) Reveals the First Horizontally Transferred Ubiquitin Gene from a Mosquito Host.</title>
        <authorList>
            <person name="Wang Y."/>
            <person name="White M.M."/>
            <person name="Kvist S."/>
            <person name="Moncalvo J.M."/>
        </authorList>
    </citation>
    <scope>NUCLEOTIDE SEQUENCE [LARGE SCALE GENOMIC DNA]</scope>
    <source>
        <strain evidence="7 8">ALG-7-W6</strain>
    </source>
</reference>
<evidence type="ECO:0000256" key="4">
    <source>
        <dbReference type="ARBA" id="ARBA00015522"/>
    </source>
</evidence>
<feature type="region of interest" description="Disordered" evidence="6">
    <location>
        <begin position="1"/>
        <end position="28"/>
    </location>
</feature>
<dbReference type="STRING" id="133383.A0A1R0GS63"/>
<gene>
    <name evidence="7" type="ORF">AYI68_g6170</name>
</gene>
<keyword evidence="8" id="KW-1185">Reference proteome</keyword>
<dbReference type="GO" id="GO:0042273">
    <property type="term" value="P:ribosomal large subunit biogenesis"/>
    <property type="evidence" value="ECO:0007669"/>
    <property type="project" value="TreeGrafter"/>
</dbReference>
<protein>
    <recommendedName>
        <fullName evidence="4">Nucleolar protein 16</fullName>
    </recommendedName>
</protein>
<comment type="similarity">
    <text evidence="3">Belongs to the NOP16 family.</text>
</comment>
<dbReference type="OrthoDB" id="285729at2759"/>
<evidence type="ECO:0000256" key="5">
    <source>
        <dbReference type="ARBA" id="ARBA00023242"/>
    </source>
</evidence>
<sequence>MANPRQRRLKKNPNLRATKKNQKTKSKKVVFKGHHLLRDDWNKNISVRDNYRNLGLVSKLNGISGGSATKFWNDAPSYHQSGTSSSTIAETADGDADSDFSDLEAMIGEKKYKFTDEQVDSMGSKQLETIIPKGYGLIKRDPAGNILDIVIPNDNDNDENNGDDDDIEEQEIKPVVPKSAAAKKLEEFAATAEKRKVWCSDGHVSFVQQLINKHGLDYDAMFWDKDLNVQQQTPNQLKRRVKQFLKSMQ</sequence>
<dbReference type="PANTHER" id="PTHR13243">
    <property type="entry name" value="HSPC111 PROTEIN-RELATED"/>
    <property type="match status" value="1"/>
</dbReference>
<dbReference type="Proteomes" id="UP000187455">
    <property type="component" value="Unassembled WGS sequence"/>
</dbReference>
<name>A0A1R0GS63_9FUNG</name>
<dbReference type="Pfam" id="PF09420">
    <property type="entry name" value="Nop16"/>
    <property type="match status" value="1"/>
</dbReference>
<dbReference type="GO" id="GO:0005730">
    <property type="term" value="C:nucleolus"/>
    <property type="evidence" value="ECO:0007669"/>
    <property type="project" value="UniProtKB-SubCell"/>
</dbReference>
<accession>A0A1R0GS63</accession>
<dbReference type="PANTHER" id="PTHR13243:SF1">
    <property type="entry name" value="NUCLEOLAR PROTEIN 16"/>
    <property type="match status" value="1"/>
</dbReference>
<feature type="compositionally biased region" description="Polar residues" evidence="6">
    <location>
        <begin position="78"/>
        <end position="89"/>
    </location>
</feature>
<feature type="region of interest" description="Disordered" evidence="6">
    <location>
        <begin position="77"/>
        <end position="96"/>
    </location>
</feature>
<proteinExistence type="inferred from homology"/>
<comment type="caution">
    <text evidence="7">The sequence shown here is derived from an EMBL/GenBank/DDBJ whole genome shotgun (WGS) entry which is preliminary data.</text>
</comment>
<evidence type="ECO:0000256" key="6">
    <source>
        <dbReference type="SAM" id="MobiDB-lite"/>
    </source>
</evidence>
<dbReference type="InterPro" id="IPR019002">
    <property type="entry name" value="Ribosome_biogenesis_Nop16"/>
</dbReference>
<comment type="function">
    <text evidence="1">Involved in the biogenesis of the 60S ribosomal subunit.</text>
</comment>
<evidence type="ECO:0000256" key="3">
    <source>
        <dbReference type="ARBA" id="ARBA00008479"/>
    </source>
</evidence>
<evidence type="ECO:0000256" key="2">
    <source>
        <dbReference type="ARBA" id="ARBA00004604"/>
    </source>
</evidence>
<keyword evidence="5" id="KW-0539">Nucleus</keyword>